<evidence type="ECO:0000256" key="5">
    <source>
        <dbReference type="ARBA" id="ARBA00038437"/>
    </source>
</evidence>
<dbReference type="RefSeq" id="WP_068821092.1">
    <property type="nucleotide sequence ID" value="NZ_LWHJ01000011.1"/>
</dbReference>
<dbReference type="InterPro" id="IPR005580">
    <property type="entry name" value="DbpA/CsdA_RNA-bd_dom"/>
</dbReference>
<dbReference type="GO" id="GO:0003676">
    <property type="term" value="F:nucleic acid binding"/>
    <property type="evidence" value="ECO:0007669"/>
    <property type="project" value="InterPro"/>
</dbReference>
<evidence type="ECO:0000259" key="7">
    <source>
        <dbReference type="PROSITE" id="PS51194"/>
    </source>
</evidence>
<dbReference type="InterPro" id="IPR014001">
    <property type="entry name" value="Helicase_ATP-bd"/>
</dbReference>
<evidence type="ECO:0000256" key="3">
    <source>
        <dbReference type="ARBA" id="ARBA00022806"/>
    </source>
</evidence>
<evidence type="ECO:0000256" key="2">
    <source>
        <dbReference type="ARBA" id="ARBA00022801"/>
    </source>
</evidence>
<dbReference type="PANTHER" id="PTHR47959:SF1">
    <property type="entry name" value="ATP-DEPENDENT RNA HELICASE DBPA"/>
    <property type="match status" value="1"/>
</dbReference>
<dbReference type="Pfam" id="PF00270">
    <property type="entry name" value="DEAD"/>
    <property type="match status" value="1"/>
</dbReference>
<dbReference type="Gene3D" id="3.30.70.330">
    <property type="match status" value="1"/>
</dbReference>
<dbReference type="Pfam" id="PF00271">
    <property type="entry name" value="Helicase_C"/>
    <property type="match status" value="1"/>
</dbReference>
<feature type="domain" description="Helicase ATP-binding" evidence="6">
    <location>
        <begin position="27"/>
        <end position="195"/>
    </location>
</feature>
<evidence type="ECO:0000313" key="9">
    <source>
        <dbReference type="Proteomes" id="UP000078459"/>
    </source>
</evidence>
<dbReference type="GO" id="GO:0003724">
    <property type="term" value="F:RNA helicase activity"/>
    <property type="evidence" value="ECO:0007669"/>
    <property type="project" value="TreeGrafter"/>
</dbReference>
<evidence type="ECO:0000256" key="4">
    <source>
        <dbReference type="ARBA" id="ARBA00022840"/>
    </source>
</evidence>
<dbReference type="InterPro" id="IPR044742">
    <property type="entry name" value="DEAD/DEAH_RhlB"/>
</dbReference>
<dbReference type="InterPro" id="IPR011545">
    <property type="entry name" value="DEAD/DEAH_box_helicase_dom"/>
</dbReference>
<reference evidence="8 9" key="1">
    <citation type="submission" date="2016-04" db="EMBL/GenBank/DDBJ databases">
        <authorList>
            <person name="Evans L.H."/>
            <person name="Alamgir A."/>
            <person name="Owens N."/>
            <person name="Weber N.D."/>
            <person name="Virtaneva K."/>
            <person name="Barbian K."/>
            <person name="Babar A."/>
            <person name="Rosenke K."/>
        </authorList>
    </citation>
    <scope>NUCLEOTIDE SEQUENCE [LARGE SCALE GENOMIC DNA]</scope>
    <source>
        <strain evidence="8 9">CCM 8644</strain>
    </source>
</reference>
<reference evidence="8 9" key="2">
    <citation type="submission" date="2016-06" db="EMBL/GenBank/DDBJ databases">
        <title>Pedobacter psychrophilus sp. nov., isolated from Antarctic fragmentary rock.</title>
        <authorList>
            <person name="Svec P."/>
        </authorList>
    </citation>
    <scope>NUCLEOTIDE SEQUENCE [LARGE SCALE GENOMIC DNA]</scope>
    <source>
        <strain evidence="8 9">CCM 8644</strain>
    </source>
</reference>
<evidence type="ECO:0000259" key="6">
    <source>
        <dbReference type="PROSITE" id="PS51192"/>
    </source>
</evidence>
<dbReference type="Pfam" id="PF03880">
    <property type="entry name" value="DbpA"/>
    <property type="match status" value="1"/>
</dbReference>
<comment type="caution">
    <text evidence="8">The sequence shown here is derived from an EMBL/GenBank/DDBJ whole genome shotgun (WGS) entry which is preliminary data.</text>
</comment>
<feature type="domain" description="Helicase C-terminal" evidence="7">
    <location>
        <begin position="217"/>
        <end position="365"/>
    </location>
</feature>
<protein>
    <submittedName>
        <fullName evidence="8">Helicase</fullName>
    </submittedName>
</protein>
<gene>
    <name evidence="8" type="ORF">A5893_02800</name>
</gene>
<dbReference type="AlphaFoldDB" id="A0A179DLZ2"/>
<dbReference type="SUPFAM" id="SSF52540">
    <property type="entry name" value="P-loop containing nucleoside triphosphate hydrolases"/>
    <property type="match status" value="1"/>
</dbReference>
<dbReference type="InterPro" id="IPR001650">
    <property type="entry name" value="Helicase_C-like"/>
</dbReference>
<dbReference type="GO" id="GO:0016787">
    <property type="term" value="F:hydrolase activity"/>
    <property type="evidence" value="ECO:0007669"/>
    <property type="project" value="UniProtKB-KW"/>
</dbReference>
<keyword evidence="3 8" id="KW-0347">Helicase</keyword>
<organism evidence="8 9">
    <name type="scientific">Pedobacter psychrophilus</name>
    <dbReference type="NCBI Taxonomy" id="1826909"/>
    <lineage>
        <taxon>Bacteria</taxon>
        <taxon>Pseudomonadati</taxon>
        <taxon>Bacteroidota</taxon>
        <taxon>Sphingobacteriia</taxon>
        <taxon>Sphingobacteriales</taxon>
        <taxon>Sphingobacteriaceae</taxon>
        <taxon>Pedobacter</taxon>
    </lineage>
</organism>
<dbReference type="PROSITE" id="PS51192">
    <property type="entry name" value="HELICASE_ATP_BIND_1"/>
    <property type="match status" value="1"/>
</dbReference>
<dbReference type="InterPro" id="IPR050079">
    <property type="entry name" value="DEAD_box_RNA_helicase"/>
</dbReference>
<dbReference type="GO" id="GO:0005524">
    <property type="term" value="F:ATP binding"/>
    <property type="evidence" value="ECO:0007669"/>
    <property type="project" value="UniProtKB-KW"/>
</dbReference>
<keyword evidence="1" id="KW-0547">Nucleotide-binding</keyword>
<dbReference type="SMART" id="SM00487">
    <property type="entry name" value="DEXDc"/>
    <property type="match status" value="1"/>
</dbReference>
<dbReference type="STRING" id="1826909.A5893_02800"/>
<sequence length="440" mass="49559">MENGIDKSSLLKQLNIKALNPMQLATDKAIQTGKDVMVLSSTGSGKTLAFLIPLLYKLKKDLKKVQILVIVPSRELALQIEQVFRSLQSGFKVSCIYGGHSTKTEGQSLSETPSVIIGTPGKISYHIRNENFDPTGVEFLILDEFDKSLEMGFQVEMEFIIQSLTKLKQKILTSATKMEELPNFAKVDNLTYVNFLKDEGNSPQLALKVLHSKSKEKLKLLMQVVSEFPKGPTLIFCNHREAAERVSDILWNKGMSNGIYHGGMDQPDREKALVKFRNGTFSVLVTTDLASRGLDIPDVQQVIHYQIPFTEESFTHRNGRTARMKATGKAYLLLADEEYKPDYVKGKTIEVEVVEDFKMFDPSDWNTIYIAAGKKDKINKIDVVGLLYKKANLQKEDIGLIEVFDHMSYVAVKRVKVNSTLSLIKPEKIKGRKYKIGVDE</sequence>
<comment type="similarity">
    <text evidence="5">Belongs to the DEAD box helicase family.</text>
</comment>
<dbReference type="Proteomes" id="UP000078459">
    <property type="component" value="Unassembled WGS sequence"/>
</dbReference>
<evidence type="ECO:0000256" key="1">
    <source>
        <dbReference type="ARBA" id="ARBA00022741"/>
    </source>
</evidence>
<dbReference type="OrthoDB" id="9762011at2"/>
<dbReference type="Gene3D" id="3.40.50.300">
    <property type="entry name" value="P-loop containing nucleotide triphosphate hydrolases"/>
    <property type="match status" value="2"/>
</dbReference>
<dbReference type="GO" id="GO:0005829">
    <property type="term" value="C:cytosol"/>
    <property type="evidence" value="ECO:0007669"/>
    <property type="project" value="TreeGrafter"/>
</dbReference>
<keyword evidence="9" id="KW-1185">Reference proteome</keyword>
<dbReference type="CDD" id="cd18787">
    <property type="entry name" value="SF2_C_DEAD"/>
    <property type="match status" value="1"/>
</dbReference>
<accession>A0A179DLZ2</accession>
<dbReference type="PANTHER" id="PTHR47959">
    <property type="entry name" value="ATP-DEPENDENT RNA HELICASE RHLE-RELATED"/>
    <property type="match status" value="1"/>
</dbReference>
<dbReference type="InterPro" id="IPR027417">
    <property type="entry name" value="P-loop_NTPase"/>
</dbReference>
<dbReference type="EMBL" id="LWHJ01000011">
    <property type="protein sequence ID" value="OAQ42061.1"/>
    <property type="molecule type" value="Genomic_DNA"/>
</dbReference>
<proteinExistence type="inferred from homology"/>
<dbReference type="InterPro" id="IPR012677">
    <property type="entry name" value="Nucleotide-bd_a/b_plait_sf"/>
</dbReference>
<keyword evidence="4" id="KW-0067">ATP-binding</keyword>
<dbReference type="SMART" id="SM00490">
    <property type="entry name" value="HELICc"/>
    <property type="match status" value="1"/>
</dbReference>
<keyword evidence="2" id="KW-0378">Hydrolase</keyword>
<dbReference type="PROSITE" id="PS51194">
    <property type="entry name" value="HELICASE_CTER"/>
    <property type="match status" value="1"/>
</dbReference>
<name>A0A179DLZ2_9SPHI</name>
<evidence type="ECO:0000313" key="8">
    <source>
        <dbReference type="EMBL" id="OAQ42061.1"/>
    </source>
</evidence>
<dbReference type="CDD" id="cd00268">
    <property type="entry name" value="DEADc"/>
    <property type="match status" value="1"/>
</dbReference>